<keyword evidence="1" id="KW-0456">Lyase</keyword>
<dbReference type="InterPro" id="IPR050772">
    <property type="entry name" value="Hydratase-Decarb/MhpD_sf"/>
</dbReference>
<dbReference type="AlphaFoldDB" id="A0A852R9N5"/>
<dbReference type="EC" id="4.2.1.80" evidence="1"/>
<evidence type="ECO:0000313" key="1">
    <source>
        <dbReference type="EMBL" id="NYD31633.1"/>
    </source>
</evidence>
<proteinExistence type="predicted"/>
<dbReference type="PANTHER" id="PTHR30143">
    <property type="entry name" value="ACID HYDRATASE"/>
    <property type="match status" value="1"/>
</dbReference>
<reference evidence="1 2" key="1">
    <citation type="submission" date="2020-07" db="EMBL/GenBank/DDBJ databases">
        <title>Sequencing the genomes of 1000 actinobacteria strains.</title>
        <authorList>
            <person name="Klenk H.-P."/>
        </authorList>
    </citation>
    <scope>NUCLEOTIDE SEQUENCE [LARGE SCALE GENOMIC DNA]</scope>
    <source>
        <strain evidence="1 2">DSM 19082</strain>
    </source>
</reference>
<organism evidence="1 2">
    <name type="scientific">Nocardioides kongjuensis</name>
    <dbReference type="NCBI Taxonomy" id="349522"/>
    <lineage>
        <taxon>Bacteria</taxon>
        <taxon>Bacillati</taxon>
        <taxon>Actinomycetota</taxon>
        <taxon>Actinomycetes</taxon>
        <taxon>Propionibacteriales</taxon>
        <taxon>Nocardioidaceae</taxon>
        <taxon>Nocardioides</taxon>
    </lineage>
</organism>
<dbReference type="SUPFAM" id="SSF56529">
    <property type="entry name" value="FAH"/>
    <property type="match status" value="1"/>
</dbReference>
<accession>A0A852R9N5</accession>
<dbReference type="RefSeq" id="WP_218865790.1">
    <property type="nucleotide sequence ID" value="NZ_BAABEF010000001.1"/>
</dbReference>
<evidence type="ECO:0000313" key="2">
    <source>
        <dbReference type="Proteomes" id="UP000582231"/>
    </source>
</evidence>
<dbReference type="EMBL" id="JACCBF010000001">
    <property type="protein sequence ID" value="NYD31633.1"/>
    <property type="molecule type" value="Genomic_DNA"/>
</dbReference>
<protein>
    <submittedName>
        <fullName evidence="1">2-keto-4-pentenoate hydratase</fullName>
        <ecNumber evidence="1">4.2.1.80</ecNumber>
    </submittedName>
</protein>
<dbReference type="GO" id="GO:0005737">
    <property type="term" value="C:cytoplasm"/>
    <property type="evidence" value="ECO:0007669"/>
    <property type="project" value="TreeGrafter"/>
</dbReference>
<dbReference type="Gene3D" id="3.90.850.10">
    <property type="entry name" value="Fumarylacetoacetase-like, C-terminal domain"/>
    <property type="match status" value="1"/>
</dbReference>
<dbReference type="InterPro" id="IPR036663">
    <property type="entry name" value="Fumarylacetoacetase_C_sf"/>
</dbReference>
<comment type="caution">
    <text evidence="1">The sequence shown here is derived from an EMBL/GenBank/DDBJ whole genome shotgun (WGS) entry which is preliminary data.</text>
</comment>
<sequence length="263" mass="27350">MNDDDITDAAWRLVDAARWGEPCEPVRDLIDTDDLAAAYRVQALVSRYREENGHRVVGHKVGLSSAPRLHLVGDSTSGIGTLFDDMAYGDREPISLDSLLQPRVGVGVAFVLGRDLDLERPTVADVIRATDFVLPAIEIVDSRIFGWDVTPAEAVADNASSGAFVLGSIPRPLAGVDLVGATTVLTEVGRDGDLAGAIAGNPIVAVTSLARALAARGVALRAGDVVLSGAVGQAVPVIGPGAFHARIAGLGELTATFVEREAA</sequence>
<gene>
    <name evidence="1" type="ORF">BJ958_003179</name>
</gene>
<dbReference type="PANTHER" id="PTHR30143:SF0">
    <property type="entry name" value="2-KETO-4-PENTENOATE HYDRATASE"/>
    <property type="match status" value="1"/>
</dbReference>
<dbReference type="GO" id="GO:0008684">
    <property type="term" value="F:2-oxopent-4-enoate hydratase activity"/>
    <property type="evidence" value="ECO:0007669"/>
    <property type="project" value="UniProtKB-EC"/>
</dbReference>
<keyword evidence="2" id="KW-1185">Reference proteome</keyword>
<dbReference type="Proteomes" id="UP000582231">
    <property type="component" value="Unassembled WGS sequence"/>
</dbReference>
<name>A0A852R9N5_9ACTN</name>